<accession>A0A1V9ZLX8</accession>
<comment type="caution">
    <text evidence="2">The sequence shown here is derived from an EMBL/GenBank/DDBJ whole genome shotgun (WGS) entry which is preliminary data.</text>
</comment>
<dbReference type="OrthoDB" id="75202at2759"/>
<sequence length="2654" mass="294971">MEHRQRNATPDAPIPFVDANLEQIMESRLLELQRDVEARQAKVIPRVLPRLPEAEFCALVDRTSALVDFTQSKAILTNIESVVQAKVERADAVAEDLREKVEDLYQLTPELDFDARALRWRAIVATRTQSEVLRKEADAALLAFERTELRHPYSELTALPTFCEAPVPNNVIATRDVWLIGRRGTEVNSDSVVYYGAYLPTSPNGSGSNNSPLPGADERPLDDLRWLTCSAAAAEPSPVVSFRKGTVEAWDVRGAGMELANGIYVLSGRFEHANKYTSVAGLELFRKRFSMATQAFGASDIELSPDAIAALSPNSAGLPLKFRAHYTEQDFHVLAQIGSWLATQEVKAKTQMEAVKESHRKVQTHIVQDQGSNVTIQAHQAQDMPLVPSRATAVPLICRAWVLQQCHVPQCAKRHYYISHAERDALTRWQEATEAQLDLDALKAITGRELLLDRARAIGVKAMSKYQGNMMAESTKQVQKLLGLLQALRLANVLVIEAIGRWRNHAQASGRLSLLHTASEGEEAKLGWSVSITVFTGRQLYKGSNAFVSKVKRFCRDADVEAEAAYDNAVVTEARRLHTTVDHIPPKRYLVLSCGVHCAIESDVRSASKAKAVCVECRAKSQAKSEPWIPTYLWHNLNYILKAALHSSMGSDIAFLEDITPLRLYVGPGFPLAGNPFLIPQSDIQDPKVFVELAVPAARAPELLPDTAFTRHSNDLVTWTHPETDATYIANPHHRIRLQSGSIEQQYEVLDMHRLVEAQKDYLRELSRNNLLPPDAAAPAALAAPTHTSLDDEPTTRIVQALYWDRCAALRIEQVRPKKAFKLANVWCRTDVGEWAGFRVRGKHIRHHFFDTKLQETGKKNIHTRALFVQRLRSYMQQPLELLERATMVTLLAEAEIVRGDLVHLEAENLRRFLTKYDRMTAAAVMLQLWWRRKLAVSMARARALALRVLAQARLQFQALVTTLAESFYAGVVASASRQALRTIRDGCVTTSLKLDGEHVVVSYHSLEQYDRVFDTVDHARVPCSHCLRMLYHRRIQFRDFAFRLYDDLCCCRKVLAPERLLVRAYNPATNDVYRVLVGNERLRQLLRPHTDGNLRRACDLQPLPTDRILRYDPKQPGGRVRTCWEPIKEATAAHVTARGIEILAARAEAIAQAHWTQYNACRALHTNNLHVKKHSWATYQKAHAQVSRSLSMLATATTQAKEAVAFSEKGRTTFAGEASWDPLENANNWRLLVAKRQSTRDVAEKEAQFEAARTAWFHAEMNEASARALTAKAKERYDAAASEAKRARLLANDYRAMATAAQLMLQSAMRVLGSLLTLRQWAPAPIRRTLVFLDKPMLQHFHANPTKLHTTVGRRRFAYNLVAAKARSISMELIPHDARRSELWVIQVRVLAESTVLDEGVLVTAYRPSDARLVDTWVDWRFLHLLVDCPRFRDPLQATFTAQHAIAATRTQHGNAMMRKRLVMTARAFILIALVRLNSFTGDVAIGRLEFFRVREVLHARLAQSHWWADVLAGRKRGRGDEVYRQAANVDGHRCHVLIYENWGDLRVQVYEPRRRNDWVCNVPLAASIAALRASPELLGHWLACVRTNRYSDAVFASLLQHLRIDGRRLSFEKRRGSVVWRGGRFVSRRYVLVTLRQDAWEGLLLHVTGVDPAEPICGRLYVDAVGRRKLFPHDEVGDTYDKLVAMVALAPVEATCISSDGQNLAEAIDTFNKWITATSRWRNPRKPFDNTDTHRWACAVDSCALRKTLATTRTIVLRRELALEDKASACIWTSDAHLDDPLVRAKIEVFRCHGEFALRLRRELFHEWEERQEAAHRASMAAEEVSTRQAIAQARRRAVQVVLENTRNRLEQWSVDLERSTAVCRAALETQLQRQCNLHAMKWILSMGVQEKPVSEEGAPREYLLTIGHGVQWLEAAPYLSSTTYFKPVTTIYRPDQSATLATTTVVGNFARPLQFFVYIYSTENREVWRVEAYCKTIGAVVRHFASVTAFLEEMDHHVPPVLASQVPAAALRWLAGFAFEPPMKSPPCEPHDLWKLLAAAQQVSELRYIFQCVARLDPYNGAGDLLQRSCFSDAAACGVARRPVVQAALMVLACGMARGIESVDALPEDSIAAAYSELQDPFALPPIASTATSNSVVEAAASPIPPLATVHNHTMILPADEMAPIEELFVPSLTVAVAASLLGTEDVISVPALHGTLFVVVGAIGGPNLRAMTLAVDSNREISGVAIYATNSESFHDRVLQTVWTSRNAPAALQRRATRKLAPWRVYASDRIRLARAAKPLYRHLPLAAPPPASAYIPGTPPSAVVESFVEAVLSCAALEYLQGWAAVSGAGTAPLAELAVQRFHAALDGATLRCGPLDATLVYDGTHEVPTDAVAPGGVAAPTVALRVRVHVNRLERPTALVVDANGASASYRATIDAYDTRALCPPPRYGPDWAALAALCIPLLAVRHRNGRAMLVFHGLTPPLASALPPIKHPAPATVGFLAFPRPVPPCASVDALADAMVLRRLQKHALSSVQARMAARQRATVLHSAQAALEWAAMEREAAQSAADRGFLTLPTKTLHKLKGGYDKALGKALATEVGRVAEFRRELASQLGLPDDVVASAVGLPAFSVVAELWRAHHAAAERGTSSRVAEKALPDAARHDSTVGAL</sequence>
<name>A0A1V9ZLX8_ACHHY</name>
<feature type="region of interest" description="Disordered" evidence="1">
    <location>
        <begin position="2631"/>
        <end position="2654"/>
    </location>
</feature>
<keyword evidence="3" id="KW-1185">Reference proteome</keyword>
<evidence type="ECO:0000313" key="3">
    <source>
        <dbReference type="Proteomes" id="UP000243579"/>
    </source>
</evidence>
<protein>
    <submittedName>
        <fullName evidence="2">Uncharacterized protein</fullName>
    </submittedName>
</protein>
<dbReference type="EMBL" id="JNBR01000075">
    <property type="protein sequence ID" value="OQR98997.1"/>
    <property type="molecule type" value="Genomic_DNA"/>
</dbReference>
<evidence type="ECO:0000256" key="1">
    <source>
        <dbReference type="SAM" id="MobiDB-lite"/>
    </source>
</evidence>
<dbReference type="Proteomes" id="UP000243579">
    <property type="component" value="Unassembled WGS sequence"/>
</dbReference>
<proteinExistence type="predicted"/>
<evidence type="ECO:0000313" key="2">
    <source>
        <dbReference type="EMBL" id="OQR98997.1"/>
    </source>
</evidence>
<reference evidence="2 3" key="1">
    <citation type="journal article" date="2014" name="Genome Biol. Evol.">
        <title>The secreted proteins of Achlya hypogyna and Thraustotheca clavata identify the ancestral oomycete secretome and reveal gene acquisitions by horizontal gene transfer.</title>
        <authorList>
            <person name="Misner I."/>
            <person name="Blouin N."/>
            <person name="Leonard G."/>
            <person name="Richards T.A."/>
            <person name="Lane C.E."/>
        </authorList>
    </citation>
    <scope>NUCLEOTIDE SEQUENCE [LARGE SCALE GENOMIC DNA]</scope>
    <source>
        <strain evidence="2 3">ATCC 48635</strain>
    </source>
</reference>
<feature type="compositionally biased region" description="Basic and acidic residues" evidence="1">
    <location>
        <begin position="2636"/>
        <end position="2654"/>
    </location>
</feature>
<organism evidence="2 3">
    <name type="scientific">Achlya hypogyna</name>
    <name type="common">Oomycete</name>
    <name type="synonym">Protoachlya hypogyna</name>
    <dbReference type="NCBI Taxonomy" id="1202772"/>
    <lineage>
        <taxon>Eukaryota</taxon>
        <taxon>Sar</taxon>
        <taxon>Stramenopiles</taxon>
        <taxon>Oomycota</taxon>
        <taxon>Saprolegniomycetes</taxon>
        <taxon>Saprolegniales</taxon>
        <taxon>Achlyaceae</taxon>
        <taxon>Achlya</taxon>
    </lineage>
</organism>
<gene>
    <name evidence="2" type="ORF">ACHHYP_07335</name>
</gene>
<dbReference type="STRING" id="1202772.A0A1V9ZLX8"/>